<reference evidence="2" key="1">
    <citation type="submission" date="2020-08" db="EMBL/GenBank/DDBJ databases">
        <title>Multicomponent nature underlies the extraordinary mechanical properties of spider dragline silk.</title>
        <authorList>
            <person name="Kono N."/>
            <person name="Nakamura H."/>
            <person name="Mori M."/>
            <person name="Yoshida Y."/>
            <person name="Ohtoshi R."/>
            <person name="Malay A.D."/>
            <person name="Moran D.A.P."/>
            <person name="Tomita M."/>
            <person name="Numata K."/>
            <person name="Arakawa K."/>
        </authorList>
    </citation>
    <scope>NUCLEOTIDE SEQUENCE</scope>
</reference>
<dbReference type="EMBL" id="BMAW01115883">
    <property type="protein sequence ID" value="GFT68113.1"/>
    <property type="molecule type" value="Genomic_DNA"/>
</dbReference>
<dbReference type="AlphaFoldDB" id="A0A8X6PFC8"/>
<comment type="caution">
    <text evidence="2">The sequence shown here is derived from an EMBL/GenBank/DDBJ whole genome shotgun (WGS) entry which is preliminary data.</text>
</comment>
<evidence type="ECO:0000313" key="2">
    <source>
        <dbReference type="EMBL" id="GFT68113.1"/>
    </source>
</evidence>
<accession>A0A8X6PFC8</accession>
<evidence type="ECO:0000256" key="1">
    <source>
        <dbReference type="SAM" id="MobiDB-lite"/>
    </source>
</evidence>
<dbReference type="Proteomes" id="UP000887013">
    <property type="component" value="Unassembled WGS sequence"/>
</dbReference>
<feature type="region of interest" description="Disordered" evidence="1">
    <location>
        <begin position="1"/>
        <end position="24"/>
    </location>
</feature>
<sequence>MSIADSSPGWELGERRPSYPPVSSNPAFQFLPVLSRSNDTYSHPIQPIGSRRDYVIRLCAMSANRRKEQFMTNCLEGEIGERRDREWLSARDRGAVLKFE</sequence>
<name>A0A8X6PFC8_NEPPI</name>
<protein>
    <submittedName>
        <fullName evidence="2">Uncharacterized protein</fullName>
    </submittedName>
</protein>
<keyword evidence="3" id="KW-1185">Reference proteome</keyword>
<gene>
    <name evidence="2" type="ORF">NPIL_408041</name>
</gene>
<evidence type="ECO:0000313" key="3">
    <source>
        <dbReference type="Proteomes" id="UP000887013"/>
    </source>
</evidence>
<proteinExistence type="predicted"/>
<organism evidence="2 3">
    <name type="scientific">Nephila pilipes</name>
    <name type="common">Giant wood spider</name>
    <name type="synonym">Nephila maculata</name>
    <dbReference type="NCBI Taxonomy" id="299642"/>
    <lineage>
        <taxon>Eukaryota</taxon>
        <taxon>Metazoa</taxon>
        <taxon>Ecdysozoa</taxon>
        <taxon>Arthropoda</taxon>
        <taxon>Chelicerata</taxon>
        <taxon>Arachnida</taxon>
        <taxon>Araneae</taxon>
        <taxon>Araneomorphae</taxon>
        <taxon>Entelegynae</taxon>
        <taxon>Araneoidea</taxon>
        <taxon>Nephilidae</taxon>
        <taxon>Nephila</taxon>
    </lineage>
</organism>